<evidence type="ECO:0000256" key="4">
    <source>
        <dbReference type="ARBA" id="ARBA00022771"/>
    </source>
</evidence>
<evidence type="ECO:0000256" key="11">
    <source>
        <dbReference type="SAM" id="MobiDB-lite"/>
    </source>
</evidence>
<evidence type="ECO:0000256" key="7">
    <source>
        <dbReference type="ARBA" id="ARBA00023125"/>
    </source>
</evidence>
<dbReference type="SMART" id="SM00355">
    <property type="entry name" value="ZnF_C2H2"/>
    <property type="match status" value="3"/>
</dbReference>
<reference evidence="14 15" key="1">
    <citation type="submission" date="2025-04" db="UniProtKB">
        <authorList>
            <consortium name="RefSeq"/>
        </authorList>
    </citation>
    <scope>IDENTIFICATION</scope>
    <source>
        <tissue evidence="14 15">Gonads</tissue>
    </source>
</reference>
<evidence type="ECO:0000313" key="15">
    <source>
        <dbReference type="RefSeq" id="XP_013407778.1"/>
    </source>
</evidence>
<evidence type="ECO:0000256" key="9">
    <source>
        <dbReference type="ARBA" id="ARBA00023242"/>
    </source>
</evidence>
<dbReference type="PANTHER" id="PTHR23235">
    <property type="entry name" value="KRUEPPEL-LIKE TRANSCRIPTION FACTOR"/>
    <property type="match status" value="1"/>
</dbReference>
<dbReference type="RefSeq" id="XP_013407780.1">
    <property type="nucleotide sequence ID" value="XM_013552326.2"/>
</dbReference>
<dbReference type="Gene3D" id="3.30.160.60">
    <property type="entry name" value="Classic Zinc Finger"/>
    <property type="match status" value="3"/>
</dbReference>
<evidence type="ECO:0000313" key="14">
    <source>
        <dbReference type="RefSeq" id="XP_013407777.1"/>
    </source>
</evidence>
<feature type="domain" description="C2H2-type" evidence="12">
    <location>
        <begin position="310"/>
        <end position="339"/>
    </location>
</feature>
<dbReference type="RefSeq" id="XP_013407777.1">
    <property type="nucleotide sequence ID" value="XM_013552323.1"/>
</dbReference>
<evidence type="ECO:0000256" key="6">
    <source>
        <dbReference type="ARBA" id="ARBA00023015"/>
    </source>
</evidence>
<dbReference type="GO" id="GO:0005634">
    <property type="term" value="C:nucleus"/>
    <property type="evidence" value="ECO:0007669"/>
    <property type="project" value="UniProtKB-SubCell"/>
</dbReference>
<keyword evidence="7" id="KW-0238">DNA-binding</keyword>
<dbReference type="Proteomes" id="UP000085678">
    <property type="component" value="Unplaced"/>
</dbReference>
<evidence type="ECO:0000313" key="16">
    <source>
        <dbReference type="RefSeq" id="XP_013407779.1"/>
    </source>
</evidence>
<dbReference type="PROSITE" id="PS50157">
    <property type="entry name" value="ZINC_FINGER_C2H2_2"/>
    <property type="match status" value="3"/>
</dbReference>
<dbReference type="PROSITE" id="PS00028">
    <property type="entry name" value="ZINC_FINGER_C2H2_1"/>
    <property type="match status" value="3"/>
</dbReference>
<dbReference type="GO" id="GO:0000981">
    <property type="term" value="F:DNA-binding transcription factor activity, RNA polymerase II-specific"/>
    <property type="evidence" value="ECO:0007669"/>
    <property type="project" value="TreeGrafter"/>
</dbReference>
<evidence type="ECO:0000256" key="8">
    <source>
        <dbReference type="ARBA" id="ARBA00023163"/>
    </source>
</evidence>
<evidence type="ECO:0000256" key="5">
    <source>
        <dbReference type="ARBA" id="ARBA00022833"/>
    </source>
</evidence>
<organism evidence="13 15">
    <name type="scientific">Lingula anatina</name>
    <name type="common">Brachiopod</name>
    <name type="synonym">Lingula unguis</name>
    <dbReference type="NCBI Taxonomy" id="7574"/>
    <lineage>
        <taxon>Eukaryota</taxon>
        <taxon>Metazoa</taxon>
        <taxon>Spiralia</taxon>
        <taxon>Lophotrochozoa</taxon>
        <taxon>Brachiopoda</taxon>
        <taxon>Linguliformea</taxon>
        <taxon>Lingulata</taxon>
        <taxon>Lingulida</taxon>
        <taxon>Linguloidea</taxon>
        <taxon>Lingulidae</taxon>
        <taxon>Lingula</taxon>
    </lineage>
</organism>
<accession>A0A1S3JBS9</accession>
<evidence type="ECO:0000313" key="17">
    <source>
        <dbReference type="RefSeq" id="XP_013407780.1"/>
    </source>
</evidence>
<keyword evidence="13" id="KW-1185">Reference proteome</keyword>
<dbReference type="KEGG" id="lak:106171839"/>
<dbReference type="RefSeq" id="XP_013407778.1">
    <property type="nucleotide sequence ID" value="XM_013552324.1"/>
</dbReference>
<keyword evidence="3" id="KW-0677">Repeat</keyword>
<keyword evidence="6" id="KW-0805">Transcription regulation</keyword>
<keyword evidence="9" id="KW-0539">Nucleus</keyword>
<dbReference type="FunFam" id="3.30.160.60:FF:002639">
    <property type="entry name" value="Kruppel-Like Factor (Zinc finger protein)"/>
    <property type="match status" value="1"/>
</dbReference>
<dbReference type="PANTHER" id="PTHR23235:SF120">
    <property type="entry name" value="KRUPPEL-LIKE FACTOR 15"/>
    <property type="match status" value="1"/>
</dbReference>
<comment type="subcellular location">
    <subcellularLocation>
        <location evidence="1">Nucleus</location>
    </subcellularLocation>
</comment>
<feature type="region of interest" description="Disordered" evidence="11">
    <location>
        <begin position="19"/>
        <end position="45"/>
    </location>
</feature>
<dbReference type="InterPro" id="IPR036236">
    <property type="entry name" value="Znf_C2H2_sf"/>
</dbReference>
<sequence>MEDFLPLIDSIEREQWTLQRLNSDTSGEETDSSSDDRRSTYSPSSIFSETLDDDLYLEYLFSQGLADCIEKPNLIANEIVQNAPPQVNAFCDSYCQNYFPDDGFRADDCDNILPEDLVVLGVGLQNLMQEYNLQQQQAALSQVPRNSMNAQYTAMHAQKTMPQMTAHVMARQQQQQQQQQQSNHQQLTTYYNNMYHANHNTNTARPMSMPPQQHQQQSPTYNNNANSVYDYNSNTNPTNSSQLHGTFRVRVARQTTGQQQQQQSQQTTKIGKEKLDEKIHHCTYPGCPKVYSKSSHLKAHLRRHTGEKPFCCTWPGCGWKFSRSDELARHKRSHSGIKPYQCKICEKRFSRSDHLSKHLKVHRKQQHR</sequence>
<dbReference type="InterPro" id="IPR013087">
    <property type="entry name" value="Znf_C2H2_type"/>
</dbReference>
<dbReference type="Pfam" id="PF00096">
    <property type="entry name" value="zf-C2H2"/>
    <property type="match status" value="3"/>
</dbReference>
<feature type="domain" description="C2H2-type" evidence="12">
    <location>
        <begin position="340"/>
        <end position="367"/>
    </location>
</feature>
<dbReference type="AlphaFoldDB" id="A0A1S3JBS9"/>
<dbReference type="GO" id="GO:0000978">
    <property type="term" value="F:RNA polymerase II cis-regulatory region sequence-specific DNA binding"/>
    <property type="evidence" value="ECO:0007669"/>
    <property type="project" value="TreeGrafter"/>
</dbReference>
<evidence type="ECO:0000256" key="10">
    <source>
        <dbReference type="PROSITE-ProRule" id="PRU00042"/>
    </source>
</evidence>
<dbReference type="GeneID" id="106171839"/>
<protein>
    <submittedName>
        <fullName evidence="14 15">Krueppel-like factor 6</fullName>
    </submittedName>
</protein>
<feature type="domain" description="C2H2-type" evidence="12">
    <location>
        <begin position="280"/>
        <end position="309"/>
    </location>
</feature>
<evidence type="ECO:0000256" key="2">
    <source>
        <dbReference type="ARBA" id="ARBA00022723"/>
    </source>
</evidence>
<evidence type="ECO:0000259" key="12">
    <source>
        <dbReference type="PROSITE" id="PS50157"/>
    </source>
</evidence>
<name>A0A1S3JBS9_LINAN</name>
<dbReference type="OrthoDB" id="4748970at2759"/>
<keyword evidence="8" id="KW-0804">Transcription</keyword>
<dbReference type="RefSeq" id="XP_013407779.1">
    <property type="nucleotide sequence ID" value="XM_013552325.1"/>
</dbReference>
<proteinExistence type="predicted"/>
<dbReference type="FunFam" id="3.30.160.60:FF:001182">
    <property type="entry name" value="Zinc finger, C2H2 type"/>
    <property type="match status" value="1"/>
</dbReference>
<dbReference type="GO" id="GO:0008270">
    <property type="term" value="F:zinc ion binding"/>
    <property type="evidence" value="ECO:0007669"/>
    <property type="project" value="UniProtKB-KW"/>
</dbReference>
<gene>
    <name evidence="14 15 16 17" type="primary">LOC106171839</name>
</gene>
<keyword evidence="4 10" id="KW-0863">Zinc-finger</keyword>
<keyword evidence="5" id="KW-0862">Zinc</keyword>
<evidence type="ECO:0000313" key="13">
    <source>
        <dbReference type="Proteomes" id="UP000085678"/>
    </source>
</evidence>
<evidence type="ECO:0000256" key="1">
    <source>
        <dbReference type="ARBA" id="ARBA00004123"/>
    </source>
</evidence>
<keyword evidence="2" id="KW-0479">Metal-binding</keyword>
<dbReference type="FunFam" id="3.30.160.60:FF:000018">
    <property type="entry name" value="Krueppel-like factor 15"/>
    <property type="match status" value="1"/>
</dbReference>
<dbReference type="SUPFAM" id="SSF57667">
    <property type="entry name" value="beta-beta-alpha zinc fingers"/>
    <property type="match status" value="2"/>
</dbReference>
<evidence type="ECO:0000256" key="3">
    <source>
        <dbReference type="ARBA" id="ARBA00022737"/>
    </source>
</evidence>